<dbReference type="EMBL" id="BX842652">
    <property type="protein sequence ID" value="CAE80218.1"/>
    <property type="molecule type" value="Genomic_DNA"/>
</dbReference>
<evidence type="ECO:0000313" key="1">
    <source>
        <dbReference type="EMBL" id="CAE80218.1"/>
    </source>
</evidence>
<dbReference type="HOGENOM" id="CLU_3096036_0_0_7"/>
<accession>Q6MKI9</accession>
<keyword evidence="2" id="KW-1185">Reference proteome</keyword>
<name>Q6MKI9_BDEBA</name>
<reference evidence="1 2" key="1">
    <citation type="journal article" date="2004" name="Science">
        <title>A predator unmasked: life cycle of Bdellovibrio bacteriovorus from a genomic perspective.</title>
        <authorList>
            <person name="Rendulic S."/>
            <person name="Jagtap P."/>
            <person name="Rosinus A."/>
            <person name="Eppinger M."/>
            <person name="Baar C."/>
            <person name="Lanz C."/>
            <person name="Keller H."/>
            <person name="Lambert C."/>
            <person name="Evans K.J."/>
            <person name="Goesmann A."/>
            <person name="Meyer F."/>
            <person name="Sockett R.E."/>
            <person name="Schuster S.C."/>
        </authorList>
    </citation>
    <scope>NUCLEOTIDE SEQUENCE [LARGE SCALE GENOMIC DNA]</scope>
    <source>
        <strain evidence="2">ATCC 15356 / DSM 50701 / NCIMB 9529 / HD100</strain>
    </source>
</reference>
<gene>
    <name evidence="1" type="ordered locus">Bd2401</name>
</gene>
<evidence type="ECO:0000313" key="2">
    <source>
        <dbReference type="Proteomes" id="UP000008080"/>
    </source>
</evidence>
<dbReference type="AlphaFoldDB" id="Q6MKI9"/>
<dbReference type="STRING" id="264462.Bd2401"/>
<sequence>MGTRSCSIAAGALPRFAHPAPAKAHLRAESQSPQPGNCFHLLFLFKESQNN</sequence>
<dbReference type="Proteomes" id="UP000008080">
    <property type="component" value="Chromosome"/>
</dbReference>
<protein>
    <submittedName>
        <fullName evidence="1">Uncharacterized protein</fullName>
    </submittedName>
</protein>
<proteinExistence type="predicted"/>
<dbReference type="KEGG" id="bba:Bd2401"/>
<organism evidence="1 2">
    <name type="scientific">Bdellovibrio bacteriovorus (strain ATCC 15356 / DSM 50701 / NCIMB 9529 / HD100)</name>
    <dbReference type="NCBI Taxonomy" id="264462"/>
    <lineage>
        <taxon>Bacteria</taxon>
        <taxon>Pseudomonadati</taxon>
        <taxon>Bdellovibrionota</taxon>
        <taxon>Bdellovibrionia</taxon>
        <taxon>Bdellovibrionales</taxon>
        <taxon>Pseudobdellovibrionaceae</taxon>
        <taxon>Bdellovibrio</taxon>
    </lineage>
</organism>